<feature type="repeat" description="TPR" evidence="3">
    <location>
        <begin position="132"/>
        <end position="165"/>
    </location>
</feature>
<keyword evidence="2 3" id="KW-0802">TPR repeat</keyword>
<dbReference type="Pfam" id="PF14559">
    <property type="entry name" value="TPR_19"/>
    <property type="match status" value="2"/>
</dbReference>
<accession>A0A9X0WIQ6</accession>
<feature type="repeat" description="TPR" evidence="3">
    <location>
        <begin position="64"/>
        <end position="97"/>
    </location>
</feature>
<feature type="domain" description="Cytochrome c-type biogenesis protein H TPR" evidence="4">
    <location>
        <begin position="38"/>
        <end position="165"/>
    </location>
</feature>
<keyword evidence="1" id="KW-0677">Repeat</keyword>
<proteinExistence type="predicted"/>
<feature type="repeat" description="TPR" evidence="3">
    <location>
        <begin position="407"/>
        <end position="440"/>
    </location>
</feature>
<dbReference type="Pfam" id="PF13432">
    <property type="entry name" value="TPR_16"/>
    <property type="match status" value="4"/>
</dbReference>
<reference evidence="5 6" key="1">
    <citation type="journal article" date="2020" name="Microorganisms">
        <title>Osmotic Adaptation and Compatible Solute Biosynthesis of Phototrophic Bacteria as Revealed from Genome Analyses.</title>
        <authorList>
            <person name="Imhoff J.F."/>
            <person name="Rahn T."/>
            <person name="Kunzel S."/>
            <person name="Keller A."/>
            <person name="Neulinger S.C."/>
        </authorList>
    </citation>
    <scope>NUCLEOTIDE SEQUENCE [LARGE SCALE GENOMIC DNA]</scope>
    <source>
        <strain evidence="5 6">DSM 21303</strain>
    </source>
</reference>
<organism evidence="5 6">
    <name type="scientific">Thiocapsa imhoffii</name>
    <dbReference type="NCBI Taxonomy" id="382777"/>
    <lineage>
        <taxon>Bacteria</taxon>
        <taxon>Pseudomonadati</taxon>
        <taxon>Pseudomonadota</taxon>
        <taxon>Gammaproteobacteria</taxon>
        <taxon>Chromatiales</taxon>
        <taxon>Chromatiaceae</taxon>
        <taxon>Thiocapsa</taxon>
    </lineage>
</organism>
<dbReference type="PANTHER" id="PTHR44858:SF1">
    <property type="entry name" value="UDP-N-ACETYLGLUCOSAMINE--PEPTIDE N-ACETYLGLUCOSAMINYLTRANSFERASE SPINDLY-RELATED"/>
    <property type="match status" value="1"/>
</dbReference>
<keyword evidence="6" id="KW-1185">Reference proteome</keyword>
<dbReference type="InterPro" id="IPR019734">
    <property type="entry name" value="TPR_rpt"/>
</dbReference>
<evidence type="ECO:0000313" key="5">
    <source>
        <dbReference type="EMBL" id="MBK1645281.1"/>
    </source>
</evidence>
<dbReference type="InterPro" id="IPR011990">
    <property type="entry name" value="TPR-like_helical_dom_sf"/>
</dbReference>
<evidence type="ECO:0000313" key="6">
    <source>
        <dbReference type="Proteomes" id="UP001138802"/>
    </source>
</evidence>
<dbReference type="InterPro" id="IPR056413">
    <property type="entry name" value="TPR_CcmH_CycH"/>
</dbReference>
<gene>
    <name evidence="5" type="ORF">CKO25_11650</name>
</gene>
<dbReference type="PANTHER" id="PTHR44858">
    <property type="entry name" value="TETRATRICOPEPTIDE REPEAT PROTEIN 6"/>
    <property type="match status" value="1"/>
</dbReference>
<evidence type="ECO:0000256" key="2">
    <source>
        <dbReference type="ARBA" id="ARBA00022803"/>
    </source>
</evidence>
<name>A0A9X0WIQ6_9GAMM</name>
<dbReference type="AlphaFoldDB" id="A0A9X0WIQ6"/>
<sequence>MGVSMTNRTRTFLLACVIFLLAGCGAEDRKDRYLNRGIELFEAGDLIKARLEFRNALQIDDKDATAWMMLGQIEEDEQNWAQAFGAYTRSIELDPNLIEALVRRGRLLLAANQVEEARLDAGLALELEPENPDALVLRGAIERRSGDIDTALADIEHALALVPNHREGLVLLGQIRLSQDDVAGAIAATREAIDSNPNDTELLLILGGIYETLGRTQDALATLRQIIEIEPGIISHRQRLAGFLAQQGSLDEAIGVYRDAINANPQETELKLALVRFIAQNQSLEQAGLEAEALLAVNPQAHQVRFARAEIQASQGDVSAARANYRTVMDQAGLTAAGLEAHWRLAILELAQGNPDEAWTLAETVLNEDSNNEQALLIRASLALQREQPDQVIADTRTVMRLDPTSLDAIRLLAQAHLQKEDFALAQDVLQNAITLAPTEPTSYLDLARVRVLSGDLNGALSVLDELLRQVPGSVEAQNAIAQIQLGQQDWTALESSSNRILEDNPEHPLGYYLRGLLLERQGDNENAIAAFEASIERAPDTIEPVLALTRVYASLGRFNAAERTIRQLLASSPNNITASTLLAEILVADERPEEAREIYQEVIRFSGQAPAGYLGLAQIQQRSDDIEGAIATLRRGADATERNDFLLFNLAVLLQQSGQDDDAAALYEEILASSPGADVVANNLAMLLTASPDASRDQLERALDLASRFTNSTQPAFLDTLGWAQYRLGRYEQAATTLARAMAAGEPFAELEYHLGMAYLKTGREAEGVKLLQRAIESGTIFPGIEDAQAALAAVAVSVEER</sequence>
<evidence type="ECO:0000256" key="3">
    <source>
        <dbReference type="PROSITE-ProRule" id="PRU00339"/>
    </source>
</evidence>
<dbReference type="Gene3D" id="1.25.40.10">
    <property type="entry name" value="Tetratricopeptide repeat domain"/>
    <property type="match status" value="5"/>
</dbReference>
<dbReference type="EMBL" id="NRSD01000011">
    <property type="protein sequence ID" value="MBK1645281.1"/>
    <property type="molecule type" value="Genomic_DNA"/>
</dbReference>
<dbReference type="Proteomes" id="UP001138802">
    <property type="component" value="Unassembled WGS sequence"/>
</dbReference>
<protein>
    <recommendedName>
        <fullName evidence="4">Cytochrome c-type biogenesis protein H TPR domain-containing protein</fullName>
    </recommendedName>
</protein>
<dbReference type="InterPro" id="IPR050498">
    <property type="entry name" value="Ycf3"/>
</dbReference>
<dbReference type="SUPFAM" id="SSF48452">
    <property type="entry name" value="TPR-like"/>
    <property type="match status" value="4"/>
</dbReference>
<dbReference type="PROSITE" id="PS50005">
    <property type="entry name" value="TPR"/>
    <property type="match status" value="5"/>
</dbReference>
<comment type="caution">
    <text evidence="5">The sequence shown here is derived from an EMBL/GenBank/DDBJ whole genome shotgun (WGS) entry which is preliminary data.</text>
</comment>
<feature type="repeat" description="TPR" evidence="3">
    <location>
        <begin position="509"/>
        <end position="542"/>
    </location>
</feature>
<dbReference type="SMART" id="SM00028">
    <property type="entry name" value="TPR"/>
    <property type="match status" value="19"/>
</dbReference>
<feature type="repeat" description="TPR" evidence="3">
    <location>
        <begin position="200"/>
        <end position="233"/>
    </location>
</feature>
<dbReference type="Pfam" id="PF23914">
    <property type="entry name" value="TPR_CcmH_CycH"/>
    <property type="match status" value="1"/>
</dbReference>
<evidence type="ECO:0000259" key="4">
    <source>
        <dbReference type="Pfam" id="PF23914"/>
    </source>
</evidence>
<evidence type="ECO:0000256" key="1">
    <source>
        <dbReference type="ARBA" id="ARBA00022737"/>
    </source>
</evidence>